<comment type="caution">
    <text evidence="3">The sequence shown here is derived from an EMBL/GenBank/DDBJ whole genome shotgun (WGS) entry which is preliminary data.</text>
</comment>
<dbReference type="CDD" id="cd22718">
    <property type="entry name" value="FHA_SNIP1"/>
    <property type="match status" value="1"/>
</dbReference>
<evidence type="ECO:0000313" key="3">
    <source>
        <dbReference type="EMBL" id="KAJ8315797.1"/>
    </source>
</evidence>
<protein>
    <recommendedName>
        <fullName evidence="2">FHA domain-containing protein</fullName>
    </recommendedName>
</protein>
<feature type="compositionally biased region" description="Polar residues" evidence="1">
    <location>
        <begin position="142"/>
        <end position="151"/>
    </location>
</feature>
<reference evidence="3 4" key="1">
    <citation type="submission" date="2022-12" db="EMBL/GenBank/DDBJ databases">
        <title>Chromosome-level genome of Tegillarca granosa.</title>
        <authorList>
            <person name="Kim J."/>
        </authorList>
    </citation>
    <scope>NUCLEOTIDE SEQUENCE [LARGE SCALE GENOMIC DNA]</scope>
    <source>
        <strain evidence="3">Teg-2019</strain>
        <tissue evidence="3">Adductor muscle</tissue>
    </source>
</reference>
<proteinExistence type="predicted"/>
<dbReference type="SMART" id="SM00240">
    <property type="entry name" value="FHA"/>
    <property type="match status" value="1"/>
</dbReference>
<sequence>MIIKESKMSTGYYSDSSVEEENIRKHKHKHSKSSRKGDGRHHRHSHQSPERSRSPHHRKIKNERGISPQDDLPDNRHRDRRKHRHRDGHGDRHSHQRHIKQEVDSEEEQHNQRRERRANDDRRREARRRREADDPNMEQFGRPQQVNSQDKNQPKEKEKPNFGLSGKLTEETNTYKGVVIKYNQPPEARKPKTRWRLYPFKGDEALPVLFIHRQSAYLLGRDRLVVDLPLDHPSCSKQHAVLQYRLVDYERDDGTMGRRVCPYIIDLGSANGTFVNNNKIEPQRYVQLLEKDMLKFGFSSREYVLLHEKSKTEPEDDEGKSKYEEKFLQERYTKTQNIFISEILMLDETESINVAGHI</sequence>
<feature type="compositionally biased region" description="Basic residues" evidence="1">
    <location>
        <begin position="78"/>
        <end position="87"/>
    </location>
</feature>
<dbReference type="Gene3D" id="2.60.200.20">
    <property type="match status" value="1"/>
</dbReference>
<name>A0ABQ9FGY6_TEGGR</name>
<evidence type="ECO:0000259" key="2">
    <source>
        <dbReference type="PROSITE" id="PS50006"/>
    </source>
</evidence>
<dbReference type="PANTHER" id="PTHR23308">
    <property type="entry name" value="NUCLEAR INHIBITOR OF PROTEIN PHOSPHATASE-1"/>
    <property type="match status" value="1"/>
</dbReference>
<dbReference type="Pfam" id="PF00498">
    <property type="entry name" value="FHA"/>
    <property type="match status" value="1"/>
</dbReference>
<evidence type="ECO:0000256" key="1">
    <source>
        <dbReference type="SAM" id="MobiDB-lite"/>
    </source>
</evidence>
<keyword evidence="4" id="KW-1185">Reference proteome</keyword>
<dbReference type="PROSITE" id="PS50006">
    <property type="entry name" value="FHA_DOMAIN"/>
    <property type="match status" value="1"/>
</dbReference>
<feature type="non-terminal residue" evidence="3">
    <location>
        <position position="358"/>
    </location>
</feature>
<dbReference type="InterPro" id="IPR008984">
    <property type="entry name" value="SMAD_FHA_dom_sf"/>
</dbReference>
<feature type="compositionally biased region" description="Basic residues" evidence="1">
    <location>
        <begin position="24"/>
        <end position="46"/>
    </location>
</feature>
<dbReference type="EMBL" id="JARBDR010000337">
    <property type="protein sequence ID" value="KAJ8315797.1"/>
    <property type="molecule type" value="Genomic_DNA"/>
</dbReference>
<dbReference type="InterPro" id="IPR000253">
    <property type="entry name" value="FHA_dom"/>
</dbReference>
<feature type="domain" description="FHA" evidence="2">
    <location>
        <begin position="217"/>
        <end position="280"/>
    </location>
</feature>
<dbReference type="SUPFAM" id="SSF49879">
    <property type="entry name" value="SMAD/FHA domain"/>
    <property type="match status" value="1"/>
</dbReference>
<evidence type="ECO:0000313" key="4">
    <source>
        <dbReference type="Proteomes" id="UP001217089"/>
    </source>
</evidence>
<accession>A0ABQ9FGY6</accession>
<dbReference type="Proteomes" id="UP001217089">
    <property type="component" value="Unassembled WGS sequence"/>
</dbReference>
<dbReference type="InterPro" id="IPR050923">
    <property type="entry name" value="Cell_Proc_Reg/RNA_Proc"/>
</dbReference>
<feature type="compositionally biased region" description="Basic and acidic residues" evidence="1">
    <location>
        <begin position="88"/>
        <end position="133"/>
    </location>
</feature>
<feature type="region of interest" description="Disordered" evidence="1">
    <location>
        <begin position="1"/>
        <end position="169"/>
    </location>
</feature>
<gene>
    <name evidence="3" type="ORF">KUTeg_007947</name>
</gene>
<organism evidence="3 4">
    <name type="scientific">Tegillarca granosa</name>
    <name type="common">Malaysian cockle</name>
    <name type="synonym">Anadara granosa</name>
    <dbReference type="NCBI Taxonomy" id="220873"/>
    <lineage>
        <taxon>Eukaryota</taxon>
        <taxon>Metazoa</taxon>
        <taxon>Spiralia</taxon>
        <taxon>Lophotrochozoa</taxon>
        <taxon>Mollusca</taxon>
        <taxon>Bivalvia</taxon>
        <taxon>Autobranchia</taxon>
        <taxon>Pteriomorphia</taxon>
        <taxon>Arcoida</taxon>
        <taxon>Arcoidea</taxon>
        <taxon>Arcidae</taxon>
        <taxon>Tegillarca</taxon>
    </lineage>
</organism>